<organism evidence="10 11">
    <name type="scientific">Inconstantimicrobium porci</name>
    <dbReference type="NCBI Taxonomy" id="2652291"/>
    <lineage>
        <taxon>Bacteria</taxon>
        <taxon>Bacillati</taxon>
        <taxon>Bacillota</taxon>
        <taxon>Clostridia</taxon>
        <taxon>Eubacteriales</taxon>
        <taxon>Clostridiaceae</taxon>
        <taxon>Inconstantimicrobium</taxon>
    </lineage>
</organism>
<gene>
    <name evidence="10" type="ORF">FYJ33_06490</name>
</gene>
<evidence type="ECO:0000256" key="5">
    <source>
        <dbReference type="ARBA" id="ARBA00022840"/>
    </source>
</evidence>
<evidence type="ECO:0000256" key="7">
    <source>
        <dbReference type="ARBA" id="ARBA00022970"/>
    </source>
</evidence>
<sequence length="287" mass="32011">MIELKNVSKTFAKGKEHVKAVDNVSLSIKDGEIYGIIGFSGAGKSTLVRCINLLEKPDCGEVIVDNIDLMKLKEKELRKVRQHIGMIFQHFNLMKSRTVFDNVAYPLRHTGLSKEDIKEKVSSLLNLVELEDKAASYPSQLSGGQKQRVAIARSLANNPDILLCDEATSALDPQTTLSILKLLKSVNKKLNITIVVITHEMEVIKEICDTVAVVEDGHVVEQGSVFEVFSDPKQQITKKFISTTSNIQNIYELINQNESIVQLKENSKILKLKYLKDSTSEAIIQTS</sequence>
<evidence type="ECO:0000256" key="1">
    <source>
        <dbReference type="ARBA" id="ARBA00005417"/>
    </source>
</evidence>
<dbReference type="PROSITE" id="PS00211">
    <property type="entry name" value="ABC_TRANSPORTER_1"/>
    <property type="match status" value="1"/>
</dbReference>
<dbReference type="Proteomes" id="UP000460287">
    <property type="component" value="Unassembled WGS sequence"/>
</dbReference>
<evidence type="ECO:0000256" key="4">
    <source>
        <dbReference type="ARBA" id="ARBA00022741"/>
    </source>
</evidence>
<keyword evidence="7" id="KW-0029">Amino-acid transport</keyword>
<dbReference type="Pfam" id="PF00005">
    <property type="entry name" value="ABC_tran"/>
    <property type="match status" value="1"/>
</dbReference>
<feature type="domain" description="ABC transporter" evidence="9">
    <location>
        <begin position="2"/>
        <end position="241"/>
    </location>
</feature>
<dbReference type="InterPro" id="IPR017871">
    <property type="entry name" value="ABC_transporter-like_CS"/>
</dbReference>
<keyword evidence="11" id="KW-1185">Reference proteome</keyword>
<dbReference type="GO" id="GO:0005524">
    <property type="term" value="F:ATP binding"/>
    <property type="evidence" value="ECO:0007669"/>
    <property type="project" value="UniProtKB-KW"/>
</dbReference>
<dbReference type="CDD" id="cd03258">
    <property type="entry name" value="ABC_MetN_methionine_transporter"/>
    <property type="match status" value="1"/>
</dbReference>
<protein>
    <submittedName>
        <fullName evidence="10">ATP-binding cassette domain-containing protein</fullName>
    </submittedName>
</protein>
<dbReference type="PROSITE" id="PS50893">
    <property type="entry name" value="ABC_TRANSPORTER_2"/>
    <property type="match status" value="1"/>
</dbReference>
<keyword evidence="6" id="KW-1278">Translocase</keyword>
<dbReference type="SUPFAM" id="SSF52540">
    <property type="entry name" value="P-loop containing nucleoside triphosphate hydrolases"/>
    <property type="match status" value="1"/>
</dbReference>
<evidence type="ECO:0000259" key="9">
    <source>
        <dbReference type="PROSITE" id="PS50893"/>
    </source>
</evidence>
<evidence type="ECO:0000256" key="2">
    <source>
        <dbReference type="ARBA" id="ARBA00022448"/>
    </source>
</evidence>
<dbReference type="GO" id="GO:0006865">
    <property type="term" value="P:amino acid transport"/>
    <property type="evidence" value="ECO:0007669"/>
    <property type="project" value="UniProtKB-KW"/>
</dbReference>
<dbReference type="InterPro" id="IPR027417">
    <property type="entry name" value="P-loop_NTPase"/>
</dbReference>
<dbReference type="InterPro" id="IPR050086">
    <property type="entry name" value="MetN_ABC_transporter-like"/>
</dbReference>
<comment type="similarity">
    <text evidence="1">Belongs to the ABC transporter superfamily.</text>
</comment>
<keyword evidence="5 10" id="KW-0067">ATP-binding</keyword>
<proteinExistence type="inferred from homology"/>
<evidence type="ECO:0000313" key="10">
    <source>
        <dbReference type="EMBL" id="MSR91063.1"/>
    </source>
</evidence>
<dbReference type="FunFam" id="3.40.50.300:FF:000056">
    <property type="entry name" value="Cell division ATP-binding protein FtsE"/>
    <property type="match status" value="1"/>
</dbReference>
<dbReference type="PANTHER" id="PTHR43166:SF30">
    <property type="entry name" value="METHIONINE IMPORT ATP-BINDING PROTEIN METN"/>
    <property type="match status" value="1"/>
</dbReference>
<keyword evidence="3" id="KW-1003">Cell membrane</keyword>
<comment type="caution">
    <text evidence="10">The sequence shown here is derived from an EMBL/GenBank/DDBJ whole genome shotgun (WGS) entry which is preliminary data.</text>
</comment>
<name>A0A7X2MXS5_9CLOT</name>
<evidence type="ECO:0000256" key="3">
    <source>
        <dbReference type="ARBA" id="ARBA00022475"/>
    </source>
</evidence>
<reference evidence="10 11" key="1">
    <citation type="submission" date="2019-08" db="EMBL/GenBank/DDBJ databases">
        <title>In-depth cultivation of the pig gut microbiome towards novel bacterial diversity and tailored functional studies.</title>
        <authorList>
            <person name="Wylensek D."/>
            <person name="Hitch T.C.A."/>
            <person name="Clavel T."/>
        </authorList>
    </citation>
    <scope>NUCLEOTIDE SEQUENCE [LARGE SCALE GENOMIC DNA]</scope>
    <source>
        <strain evidence="10 11">WCA-383-APC-5B</strain>
    </source>
</reference>
<evidence type="ECO:0000256" key="8">
    <source>
        <dbReference type="ARBA" id="ARBA00023136"/>
    </source>
</evidence>
<dbReference type="AlphaFoldDB" id="A0A7X2MXS5"/>
<keyword evidence="2" id="KW-0813">Transport</keyword>
<dbReference type="EMBL" id="VULX01000006">
    <property type="protein sequence ID" value="MSR91063.1"/>
    <property type="molecule type" value="Genomic_DNA"/>
</dbReference>
<dbReference type="InterPro" id="IPR003593">
    <property type="entry name" value="AAA+_ATPase"/>
</dbReference>
<dbReference type="GO" id="GO:0016887">
    <property type="term" value="F:ATP hydrolysis activity"/>
    <property type="evidence" value="ECO:0007669"/>
    <property type="project" value="InterPro"/>
</dbReference>
<keyword evidence="8" id="KW-0472">Membrane</keyword>
<dbReference type="RefSeq" id="WP_154530942.1">
    <property type="nucleotide sequence ID" value="NZ_VULX01000006.1"/>
</dbReference>
<dbReference type="InterPro" id="IPR003439">
    <property type="entry name" value="ABC_transporter-like_ATP-bd"/>
</dbReference>
<dbReference type="SMART" id="SM00382">
    <property type="entry name" value="AAA"/>
    <property type="match status" value="1"/>
</dbReference>
<dbReference type="InterPro" id="IPR041701">
    <property type="entry name" value="MetN_ABC"/>
</dbReference>
<evidence type="ECO:0000313" key="11">
    <source>
        <dbReference type="Proteomes" id="UP000460287"/>
    </source>
</evidence>
<dbReference type="GO" id="GO:0005886">
    <property type="term" value="C:plasma membrane"/>
    <property type="evidence" value="ECO:0007669"/>
    <property type="project" value="UniProtKB-ARBA"/>
</dbReference>
<keyword evidence="4" id="KW-0547">Nucleotide-binding</keyword>
<dbReference type="Gene3D" id="3.40.50.300">
    <property type="entry name" value="P-loop containing nucleotide triphosphate hydrolases"/>
    <property type="match status" value="1"/>
</dbReference>
<evidence type="ECO:0000256" key="6">
    <source>
        <dbReference type="ARBA" id="ARBA00022967"/>
    </source>
</evidence>
<dbReference type="PANTHER" id="PTHR43166">
    <property type="entry name" value="AMINO ACID IMPORT ATP-BINDING PROTEIN"/>
    <property type="match status" value="1"/>
</dbReference>
<accession>A0A7X2MXS5</accession>